<gene>
    <name evidence="2" type="ORF">CLO192961_LOCUS466339</name>
</gene>
<dbReference type="Proteomes" id="UP000766486">
    <property type="component" value="Unassembled WGS sequence"/>
</dbReference>
<feature type="chain" id="PRO_5047234076" evidence="1">
    <location>
        <begin position="24"/>
        <end position="263"/>
    </location>
</feature>
<sequence>MVALRQLSLAAVLWLGLASRALASIAEDADAIELPARDVEEYDINDLVSRDAEPDLEELFTLVVLLQSPLCLIFLGHDLVRDLIRNLQELGVAMSAAPLMTLRVSTLVSPLQSLLDLDLDHDLVRDLIQNPQELGVAMSAAPLTTRRVSTLVSPLRSPLQSLLFLDHDLVLVRDLIRNLQGLAVVVSAAPLMTLRVSTLAPPLTLLRLLPRLLLLNLSLFLPPLLPPLHHRRHDLRLLLLPPIDGPRDVALFTTTKRSRLAGK</sequence>
<organism evidence="2 3">
    <name type="scientific">Bionectria ochroleuca</name>
    <name type="common">Gliocladium roseum</name>
    <dbReference type="NCBI Taxonomy" id="29856"/>
    <lineage>
        <taxon>Eukaryota</taxon>
        <taxon>Fungi</taxon>
        <taxon>Dikarya</taxon>
        <taxon>Ascomycota</taxon>
        <taxon>Pezizomycotina</taxon>
        <taxon>Sordariomycetes</taxon>
        <taxon>Hypocreomycetidae</taxon>
        <taxon>Hypocreales</taxon>
        <taxon>Bionectriaceae</taxon>
        <taxon>Clonostachys</taxon>
    </lineage>
</organism>
<comment type="caution">
    <text evidence="2">The sequence shown here is derived from an EMBL/GenBank/DDBJ whole genome shotgun (WGS) entry which is preliminary data.</text>
</comment>
<dbReference type="EMBL" id="CABFNS010000937">
    <property type="protein sequence ID" value="VUC37270.1"/>
    <property type="molecule type" value="Genomic_DNA"/>
</dbReference>
<evidence type="ECO:0000313" key="2">
    <source>
        <dbReference type="EMBL" id="VUC37270.1"/>
    </source>
</evidence>
<keyword evidence="3" id="KW-1185">Reference proteome</keyword>
<protein>
    <submittedName>
        <fullName evidence="2">Uncharacterized protein</fullName>
    </submittedName>
</protein>
<name>A0ABY6V442_BIOOC</name>
<keyword evidence="1" id="KW-0732">Signal</keyword>
<accession>A0ABY6V442</accession>
<feature type="signal peptide" evidence="1">
    <location>
        <begin position="1"/>
        <end position="23"/>
    </location>
</feature>
<reference evidence="2 3" key="1">
    <citation type="submission" date="2019-06" db="EMBL/GenBank/DDBJ databases">
        <authorList>
            <person name="Broberg M."/>
        </authorList>
    </citation>
    <scope>NUCLEOTIDE SEQUENCE [LARGE SCALE GENOMIC DNA]</scope>
</reference>
<evidence type="ECO:0000313" key="3">
    <source>
        <dbReference type="Proteomes" id="UP000766486"/>
    </source>
</evidence>
<proteinExistence type="predicted"/>
<evidence type="ECO:0000256" key="1">
    <source>
        <dbReference type="SAM" id="SignalP"/>
    </source>
</evidence>